<comment type="caution">
    <text evidence="7">The sequence shown here is derived from an EMBL/GenBank/DDBJ whole genome shotgun (WGS) entry which is preliminary data.</text>
</comment>
<feature type="compositionally biased region" description="Basic residues" evidence="5">
    <location>
        <begin position="1181"/>
        <end position="1192"/>
    </location>
</feature>
<feature type="compositionally biased region" description="Basic and acidic residues" evidence="5">
    <location>
        <begin position="558"/>
        <end position="578"/>
    </location>
</feature>
<accession>A0AAW1XE04</accession>
<dbReference type="InterPro" id="IPR007854">
    <property type="entry name" value="Fip1_dom"/>
</dbReference>
<feature type="region of interest" description="Disordered" evidence="5">
    <location>
        <begin position="1017"/>
        <end position="1048"/>
    </location>
</feature>
<evidence type="ECO:0000313" key="8">
    <source>
        <dbReference type="Proteomes" id="UP001457282"/>
    </source>
</evidence>
<evidence type="ECO:0000313" key="7">
    <source>
        <dbReference type="EMBL" id="KAK9933962.1"/>
    </source>
</evidence>
<evidence type="ECO:0000256" key="5">
    <source>
        <dbReference type="SAM" id="MobiDB-lite"/>
    </source>
</evidence>
<protein>
    <recommendedName>
        <fullName evidence="6">Pre-mRNA polyadenylation factor Fip1 domain-containing protein</fullName>
    </recommendedName>
</protein>
<feature type="domain" description="Pre-mRNA polyadenylation factor Fip1" evidence="6">
    <location>
        <begin position="214"/>
        <end position="256"/>
    </location>
</feature>
<comment type="similarity">
    <text evidence="2">Belongs to the FIP1 family.</text>
</comment>
<organism evidence="7 8">
    <name type="scientific">Rubus argutus</name>
    <name type="common">Southern blackberry</name>
    <dbReference type="NCBI Taxonomy" id="59490"/>
    <lineage>
        <taxon>Eukaryota</taxon>
        <taxon>Viridiplantae</taxon>
        <taxon>Streptophyta</taxon>
        <taxon>Embryophyta</taxon>
        <taxon>Tracheophyta</taxon>
        <taxon>Spermatophyta</taxon>
        <taxon>Magnoliopsida</taxon>
        <taxon>eudicotyledons</taxon>
        <taxon>Gunneridae</taxon>
        <taxon>Pentapetalae</taxon>
        <taxon>rosids</taxon>
        <taxon>fabids</taxon>
        <taxon>Rosales</taxon>
        <taxon>Rosaceae</taxon>
        <taxon>Rosoideae</taxon>
        <taxon>Rosoideae incertae sedis</taxon>
        <taxon>Rubus</taxon>
    </lineage>
</organism>
<evidence type="ECO:0000259" key="6">
    <source>
        <dbReference type="Pfam" id="PF05182"/>
    </source>
</evidence>
<dbReference type="Pfam" id="PF05182">
    <property type="entry name" value="Fip1"/>
    <property type="match status" value="1"/>
</dbReference>
<sequence>MGDLDDDFGDIYADVETQANSAINDVVDFAQLQTEPPEEEEEDGNDNNDNAKNANTCSGEGFVSDSKKPNSIPEELSEKVSGSEANEGYSESDSEDDLNIVLNDEGCRGIPFPNSGGGSMKLDDYEDEDEDAFGAMKEYKYVWTQGSTCPSNGKANESLDLVPSISFGGVHDYNMCNQRKGSSAQTSRVRDTPNPMVTRNRYGFRLPWYRTILDVDIESFEEKSWRNPGVDVTDYFNFDLNEDSWKEYCNSLEQLRQLKSTQYGMPGSSKFYQVKEAVSEYGRFSQQTMSKEMNYSGSTFAHSSSIFSDCRPKGQAIQIEDSIFDRQPSFDSSHPHSWNSDVVIQISVQETSNSGEEHGHTNSSGHQTSENGEFGSNKNQNNISYDTTSDDNSSLGTPEANTRKLDRCSQQICASHPMTIDSDNHRNNQVDVDGNNHKEVNGISSEAIGIANEVTESLDRTTSCADQCMMETQLSLGDDDQLSLISSCFASDSEASKNSVHFDPEDIHTPVKSLVNSHTEPSKSVTSSFKNSRSNCIKRQKVDVKDYSICRNSFQKERNHQDRRLNSVDEPSNHRNNDNDASPTSDTLDLYDRSCSENFRRRKERLRDFGDSNREDMYYKGRKFSCHNGIRYADNHDQNQRDKRNYLSRKGSHQFQEKLDPYVKRTFNERGSFCEDMDADWNHFGRTQFTEAWSPHTSREARGLHSRYSSTVEERDAVWRRNSNKLLFKKIPSYNDCCFDYKCEDDYLGEKAGRCASFTDRKRNNLDAFDERQLPHVGRELNNWGRRGGYVDSPIYLDDSHSGKFEDEYCKHRENQYLSPHSYRELYTADEGSWNHSISPRNDVSYTSTADERYWRQVRKIDAEEANEMNWFDDHYDAYEIEDKIYLNEDLRWRRSNWRSEVMHWTEDQLTFRHHGDELYSERASRSYRKYVRHEKIHAKHGPLRNGMPIGNTQSDQYGLKMPRKVIGGNFINRSAKMYRSKHEHTVRCRDSMDLAVRERKTSARCSKARTLICNGRPENTGAEMGGKLTTKVNSQSSESEKTRAVERTQKVGWDRNNEKGHHMFPVTAQNADLDIEEGQIVTQEPNTEHPLQRKHASECAAPAHSMKKRMFDCHNASNGNKVVERYDKQKILQTMAKMEQRGERFKEPVTLKKEPVTLKKEPDKSSRPEVDSTVETADKKQHRPARKRRWGGRFSKNDPLMLGIPLKARF</sequence>
<dbReference type="GO" id="GO:0005634">
    <property type="term" value="C:nucleus"/>
    <property type="evidence" value="ECO:0007669"/>
    <property type="project" value="UniProtKB-SubCell"/>
</dbReference>
<evidence type="ECO:0000256" key="1">
    <source>
        <dbReference type="ARBA" id="ARBA00004123"/>
    </source>
</evidence>
<feature type="compositionally biased region" description="Basic and acidic residues" evidence="5">
    <location>
        <begin position="1039"/>
        <end position="1048"/>
    </location>
</feature>
<reference evidence="7 8" key="1">
    <citation type="journal article" date="2023" name="G3 (Bethesda)">
        <title>A chromosome-length genome assembly and annotation of blackberry (Rubus argutus, cv. 'Hillquist').</title>
        <authorList>
            <person name="Bruna T."/>
            <person name="Aryal R."/>
            <person name="Dudchenko O."/>
            <person name="Sargent D.J."/>
            <person name="Mead D."/>
            <person name="Buti M."/>
            <person name="Cavallini A."/>
            <person name="Hytonen T."/>
            <person name="Andres J."/>
            <person name="Pham M."/>
            <person name="Weisz D."/>
            <person name="Mascagni F."/>
            <person name="Usai G."/>
            <person name="Natali L."/>
            <person name="Bassil N."/>
            <person name="Fernandez G.E."/>
            <person name="Lomsadze A."/>
            <person name="Armour M."/>
            <person name="Olukolu B."/>
            <person name="Poorten T."/>
            <person name="Britton C."/>
            <person name="Davik J."/>
            <person name="Ashrafi H."/>
            <person name="Aiden E.L."/>
            <person name="Borodovsky M."/>
            <person name="Worthington M."/>
        </authorList>
    </citation>
    <scope>NUCLEOTIDE SEQUENCE [LARGE SCALE GENOMIC DNA]</scope>
    <source>
        <strain evidence="7">PI 553951</strain>
    </source>
</reference>
<dbReference type="EMBL" id="JBEDUW010000004">
    <property type="protein sequence ID" value="KAK9933962.1"/>
    <property type="molecule type" value="Genomic_DNA"/>
</dbReference>
<dbReference type="InterPro" id="IPR044976">
    <property type="entry name" value="FIPS5/FIPS3-like"/>
</dbReference>
<keyword evidence="4" id="KW-0539">Nucleus</keyword>
<evidence type="ECO:0000256" key="2">
    <source>
        <dbReference type="ARBA" id="ARBA00007459"/>
    </source>
</evidence>
<feature type="region of interest" description="Disordered" evidence="5">
    <location>
        <begin position="558"/>
        <end position="590"/>
    </location>
</feature>
<evidence type="ECO:0000256" key="3">
    <source>
        <dbReference type="ARBA" id="ARBA00022664"/>
    </source>
</evidence>
<feature type="compositionally biased region" description="Basic and acidic residues" evidence="5">
    <location>
        <begin position="1140"/>
        <end position="1171"/>
    </location>
</feature>
<dbReference type="PANTHER" id="PTHR36884:SF4">
    <property type="entry name" value="FIP1[III]-LIKE PROTEIN"/>
    <property type="match status" value="1"/>
</dbReference>
<feature type="compositionally biased region" description="Polar residues" evidence="5">
    <location>
        <begin position="361"/>
        <end position="400"/>
    </location>
</feature>
<feature type="region of interest" description="Disordered" evidence="5">
    <location>
        <begin position="1140"/>
        <end position="1197"/>
    </location>
</feature>
<feature type="region of interest" description="Disordered" evidence="5">
    <location>
        <begin position="351"/>
        <end position="403"/>
    </location>
</feature>
<keyword evidence="3" id="KW-0507">mRNA processing</keyword>
<dbReference type="GO" id="GO:0006397">
    <property type="term" value="P:mRNA processing"/>
    <property type="evidence" value="ECO:0007669"/>
    <property type="project" value="UniProtKB-KW"/>
</dbReference>
<proteinExistence type="inferred from homology"/>
<evidence type="ECO:0000256" key="4">
    <source>
        <dbReference type="ARBA" id="ARBA00023242"/>
    </source>
</evidence>
<name>A0AAW1XE04_RUBAR</name>
<gene>
    <name evidence="7" type="ORF">M0R45_021131</name>
</gene>
<comment type="subcellular location">
    <subcellularLocation>
        <location evidence="1">Nucleus</location>
    </subcellularLocation>
</comment>
<dbReference type="Proteomes" id="UP001457282">
    <property type="component" value="Unassembled WGS sequence"/>
</dbReference>
<dbReference type="PANTHER" id="PTHR36884">
    <property type="entry name" value="FIP1[III]-LIKE PROTEIN"/>
    <property type="match status" value="1"/>
</dbReference>
<keyword evidence="8" id="KW-1185">Reference proteome</keyword>
<feature type="region of interest" description="Disordered" evidence="5">
    <location>
        <begin position="31"/>
        <end position="95"/>
    </location>
</feature>
<feature type="compositionally biased region" description="Acidic residues" evidence="5">
    <location>
        <begin position="36"/>
        <end position="46"/>
    </location>
</feature>
<dbReference type="AlphaFoldDB" id="A0AAW1XE04"/>